<feature type="transmembrane region" description="Helical" evidence="1">
    <location>
        <begin position="113"/>
        <end position="134"/>
    </location>
</feature>
<dbReference type="OMA" id="GGITAWH"/>
<evidence type="ECO:0000313" key="4">
    <source>
        <dbReference type="Proteomes" id="UP000016933"/>
    </source>
</evidence>
<evidence type="ECO:0000313" key="3">
    <source>
        <dbReference type="EMBL" id="EME39135.1"/>
    </source>
</evidence>
<feature type="domain" description="Sulfatase N-terminal" evidence="2">
    <location>
        <begin position="402"/>
        <end position="677"/>
    </location>
</feature>
<gene>
    <name evidence="3" type="ORF">DOTSEDRAFT_110771</name>
</gene>
<name>M2YJQ5_DOTSN</name>
<dbReference type="PANTHER" id="PTHR43751:SF3">
    <property type="entry name" value="SULFATASE N-TERMINAL DOMAIN-CONTAINING PROTEIN"/>
    <property type="match status" value="1"/>
</dbReference>
<keyword evidence="4" id="KW-1185">Reference proteome</keyword>
<feature type="transmembrane region" description="Helical" evidence="1">
    <location>
        <begin position="6"/>
        <end position="23"/>
    </location>
</feature>
<sequence>SRYWDSRLLVSLTAVPLFVVKFLHIYVHRGTIRPLIAIIYLPSFFLQDTFCILCVHFAIRPACAPSGFILAATVAVLTVLLATVTIMVFFVSQTEPQWRNAMLFVRPSSWMMLETRVVQAVTILVGLMVLGTMLRTWCSDTASVALDVLYRSGQSLFRHARRTRARIDQDDPSTGDSIPEKGKVDNEFKSWESRERRHLLSLSTSRIFTVTYLLLQVAGTILRPQDTSLTYLSQTLLLQPITQLLESADLLVSNSALSRLRGFGANHTSLKIPVPFSWLSAEVQPGFEDWYDGTSHYCAKEDPLRIPNSEDGSLPDLLHAELRRNSVRHVLMMTLESTRKDVFPLKKNGIIWKRIASSFHRNIVPDETVDRLAFLTPVAQELSGDYSNGFDAGRSRPSRRWKLRGGVNANDAFTTSTYTLKSLTSSHCGISPIAADYNIESRYHMYQPCLPQILQMFNNLACGGEGGMSPSKGPWVSQYMQSVMLSFDYQDMLMPTLGFRNENIIGSEQLRAGNARFKPVSLDNTNYFGMPETAIEERFRDAFATAKMEGTRLFLSHLTSTTHEPFRTPKREMDPAPVGQDGPLSRYLNAIEYGDAWIGRIMDLLEQEGVLNETLVVLVGDHGLAVAEDGSTSAYQNPHLATHRVPLIFSHPGLSEMIPINKPVTTLQILPTILDILRESNSLTPCEAMAAKDLVANYEGQSLIRGLGTSSSKTDQGSWHFTVINPGASFISVRDTRKPDWRLVIPLARMEEWRFSDLSKDPFELEPIRSFDKKQLMRRVEAAPGRLAVEWIDEAIHVSRWWILDNHRRWRY</sequence>
<dbReference type="SUPFAM" id="SSF53649">
    <property type="entry name" value="Alkaline phosphatase-like"/>
    <property type="match status" value="1"/>
</dbReference>
<proteinExistence type="predicted"/>
<dbReference type="InterPro" id="IPR000917">
    <property type="entry name" value="Sulfatase_N"/>
</dbReference>
<dbReference type="Proteomes" id="UP000016933">
    <property type="component" value="Unassembled WGS sequence"/>
</dbReference>
<feature type="transmembrane region" description="Helical" evidence="1">
    <location>
        <begin position="65"/>
        <end position="92"/>
    </location>
</feature>
<evidence type="ECO:0000256" key="1">
    <source>
        <dbReference type="SAM" id="Phobius"/>
    </source>
</evidence>
<feature type="transmembrane region" description="Helical" evidence="1">
    <location>
        <begin position="35"/>
        <end position="59"/>
    </location>
</feature>
<keyword evidence="1" id="KW-0472">Membrane</keyword>
<dbReference type="InterPro" id="IPR017850">
    <property type="entry name" value="Alkaline_phosphatase_core_sf"/>
</dbReference>
<organism evidence="3 4">
    <name type="scientific">Dothistroma septosporum (strain NZE10 / CBS 128990)</name>
    <name type="common">Red band needle blight fungus</name>
    <name type="synonym">Mycosphaerella pini</name>
    <dbReference type="NCBI Taxonomy" id="675120"/>
    <lineage>
        <taxon>Eukaryota</taxon>
        <taxon>Fungi</taxon>
        <taxon>Dikarya</taxon>
        <taxon>Ascomycota</taxon>
        <taxon>Pezizomycotina</taxon>
        <taxon>Dothideomycetes</taxon>
        <taxon>Dothideomycetidae</taxon>
        <taxon>Mycosphaerellales</taxon>
        <taxon>Mycosphaerellaceae</taxon>
        <taxon>Dothistroma</taxon>
    </lineage>
</organism>
<keyword evidence="1" id="KW-0812">Transmembrane</keyword>
<dbReference type="Gene3D" id="3.40.720.10">
    <property type="entry name" value="Alkaline Phosphatase, subunit A"/>
    <property type="match status" value="1"/>
</dbReference>
<feature type="non-terminal residue" evidence="3">
    <location>
        <position position="1"/>
    </location>
</feature>
<dbReference type="Pfam" id="PF00884">
    <property type="entry name" value="Sulfatase"/>
    <property type="match status" value="1"/>
</dbReference>
<dbReference type="eggNOG" id="ENOG502SJFZ">
    <property type="taxonomic scope" value="Eukaryota"/>
</dbReference>
<evidence type="ECO:0000259" key="2">
    <source>
        <dbReference type="Pfam" id="PF00884"/>
    </source>
</evidence>
<dbReference type="PANTHER" id="PTHR43751">
    <property type="entry name" value="SULFATASE"/>
    <property type="match status" value="1"/>
</dbReference>
<dbReference type="OrthoDB" id="103349at2759"/>
<dbReference type="AlphaFoldDB" id="M2YJQ5"/>
<dbReference type="InterPro" id="IPR052701">
    <property type="entry name" value="GAG_Ulvan_Degrading_Sulfatases"/>
</dbReference>
<keyword evidence="1" id="KW-1133">Transmembrane helix</keyword>
<reference evidence="4" key="1">
    <citation type="journal article" date="2012" name="PLoS Genet.">
        <title>The genomes of the fungal plant pathogens Cladosporium fulvum and Dothistroma septosporum reveal adaptation to different hosts and lifestyles but also signatures of common ancestry.</title>
        <authorList>
            <person name="de Wit P.J.G.M."/>
            <person name="van der Burgt A."/>
            <person name="Oekmen B."/>
            <person name="Stergiopoulos I."/>
            <person name="Abd-Elsalam K.A."/>
            <person name="Aerts A.L."/>
            <person name="Bahkali A.H."/>
            <person name="Beenen H.G."/>
            <person name="Chettri P."/>
            <person name="Cox M.P."/>
            <person name="Datema E."/>
            <person name="de Vries R.P."/>
            <person name="Dhillon B."/>
            <person name="Ganley A.R."/>
            <person name="Griffiths S.A."/>
            <person name="Guo Y."/>
            <person name="Hamelin R.C."/>
            <person name="Henrissat B."/>
            <person name="Kabir M.S."/>
            <person name="Jashni M.K."/>
            <person name="Kema G."/>
            <person name="Klaubauf S."/>
            <person name="Lapidus A."/>
            <person name="Levasseur A."/>
            <person name="Lindquist E."/>
            <person name="Mehrabi R."/>
            <person name="Ohm R.A."/>
            <person name="Owen T.J."/>
            <person name="Salamov A."/>
            <person name="Schwelm A."/>
            <person name="Schijlen E."/>
            <person name="Sun H."/>
            <person name="van den Burg H.A."/>
            <person name="van Ham R.C.H.J."/>
            <person name="Zhang S."/>
            <person name="Goodwin S.B."/>
            <person name="Grigoriev I.V."/>
            <person name="Collemare J."/>
            <person name="Bradshaw R.E."/>
        </authorList>
    </citation>
    <scope>NUCLEOTIDE SEQUENCE [LARGE SCALE GENOMIC DNA]</scope>
    <source>
        <strain evidence="4">NZE10 / CBS 128990</strain>
    </source>
</reference>
<reference evidence="3 4" key="2">
    <citation type="journal article" date="2012" name="PLoS Pathog.">
        <title>Diverse lifestyles and strategies of plant pathogenesis encoded in the genomes of eighteen Dothideomycetes fungi.</title>
        <authorList>
            <person name="Ohm R.A."/>
            <person name="Feau N."/>
            <person name="Henrissat B."/>
            <person name="Schoch C.L."/>
            <person name="Horwitz B.A."/>
            <person name="Barry K.W."/>
            <person name="Condon B.J."/>
            <person name="Copeland A.C."/>
            <person name="Dhillon B."/>
            <person name="Glaser F."/>
            <person name="Hesse C.N."/>
            <person name="Kosti I."/>
            <person name="LaButti K."/>
            <person name="Lindquist E.A."/>
            <person name="Lucas S."/>
            <person name="Salamov A.A."/>
            <person name="Bradshaw R.E."/>
            <person name="Ciuffetti L."/>
            <person name="Hamelin R.C."/>
            <person name="Kema G.H.J."/>
            <person name="Lawrence C."/>
            <person name="Scott J.A."/>
            <person name="Spatafora J.W."/>
            <person name="Turgeon B.G."/>
            <person name="de Wit P.J.G.M."/>
            <person name="Zhong S."/>
            <person name="Goodwin S.B."/>
            <person name="Grigoriev I.V."/>
        </authorList>
    </citation>
    <scope>NUCLEOTIDE SEQUENCE [LARGE SCALE GENOMIC DNA]</scope>
    <source>
        <strain evidence="4">NZE10 / CBS 128990</strain>
    </source>
</reference>
<dbReference type="HOGENOM" id="CLU_016056_0_0_1"/>
<feature type="non-terminal residue" evidence="3">
    <location>
        <position position="812"/>
    </location>
</feature>
<protein>
    <recommendedName>
        <fullName evidence="2">Sulfatase N-terminal domain-containing protein</fullName>
    </recommendedName>
</protein>
<accession>M2YJQ5</accession>
<dbReference type="EMBL" id="KB446545">
    <property type="protein sequence ID" value="EME39135.1"/>
    <property type="molecule type" value="Genomic_DNA"/>
</dbReference>